<protein>
    <submittedName>
        <fullName evidence="1">Uncharacterized protein</fullName>
    </submittedName>
</protein>
<dbReference type="RefSeq" id="XP_037879080.1">
    <property type="nucleotide sequence ID" value="XM_038023226.1"/>
</dbReference>
<sequence length="324" mass="35331">MFIRLRRSGSFDIRVTVDINLDDIIQRLTTTSAVNCQRCLNLSSSLISLPSTGSGGPCEARRVNVTNASEIALQLTDVKFCGLENRSAPADASAKPLRHQLSFIAPELPCTLLLDALCLHRNDCLLCFLEMCDAQVLLKYTRTADYLPFPFCCADLGIKENLTIARLPAVIKPLWMQFLHINLAHPVTSAVGVPFAFSAALENLTREAMELVVRLSFPRGDSLDVDDSADLSSVAIPSDCPFMIGGQVTTQVIILPLSTKSLHWTLVASRPGSFRLPTVLVEGKSKPVNSNLQKVPPFITGADSVDPANWECISNPAHVLVFSR</sequence>
<keyword evidence="2" id="KW-1185">Reference proteome</keyword>
<name>U6KKI7_9EIME</name>
<dbReference type="EMBL" id="HG736893">
    <property type="protein sequence ID" value="CDJ36792.1"/>
    <property type="molecule type" value="Genomic_DNA"/>
</dbReference>
<reference evidence="1" key="2">
    <citation type="submission" date="2013-10" db="EMBL/GenBank/DDBJ databases">
        <authorList>
            <person name="Aslett M."/>
        </authorList>
    </citation>
    <scope>NUCLEOTIDE SEQUENCE [LARGE SCALE GENOMIC DNA]</scope>
    <source>
        <strain evidence="1">Houghton</strain>
    </source>
</reference>
<proteinExistence type="predicted"/>
<organism evidence="1 2">
    <name type="scientific">Eimeria mitis</name>
    <dbReference type="NCBI Taxonomy" id="44415"/>
    <lineage>
        <taxon>Eukaryota</taxon>
        <taxon>Sar</taxon>
        <taxon>Alveolata</taxon>
        <taxon>Apicomplexa</taxon>
        <taxon>Conoidasida</taxon>
        <taxon>Coccidia</taxon>
        <taxon>Eucoccidiorida</taxon>
        <taxon>Eimeriorina</taxon>
        <taxon>Eimeriidae</taxon>
        <taxon>Eimeria</taxon>
    </lineage>
</organism>
<reference evidence="1" key="1">
    <citation type="submission" date="2013-10" db="EMBL/GenBank/DDBJ databases">
        <title>Genomic analysis of the causative agents of coccidiosis in chickens.</title>
        <authorList>
            <person name="Reid A.J."/>
            <person name="Blake D."/>
            <person name="Billington K."/>
            <person name="Browne H."/>
            <person name="Dunn M."/>
            <person name="Hung S."/>
            <person name="Kawahara F."/>
            <person name="Miranda-Saavedra D."/>
            <person name="Mourier T."/>
            <person name="Nagra H."/>
            <person name="Otto T.D."/>
            <person name="Rawlings N."/>
            <person name="Sanchez A."/>
            <person name="Sanders M."/>
            <person name="Subramaniam C."/>
            <person name="Tay Y."/>
            <person name="Dear P."/>
            <person name="Doerig C."/>
            <person name="Gruber A."/>
            <person name="Parkinson J."/>
            <person name="Shirley M."/>
            <person name="Wan K.L."/>
            <person name="Berriman M."/>
            <person name="Tomley F."/>
            <person name="Pain A."/>
        </authorList>
    </citation>
    <scope>NUCLEOTIDE SEQUENCE [LARGE SCALE GENOMIC DNA]</scope>
    <source>
        <strain evidence="1">Houghton</strain>
    </source>
</reference>
<evidence type="ECO:0000313" key="1">
    <source>
        <dbReference type="EMBL" id="CDJ36792.1"/>
    </source>
</evidence>
<evidence type="ECO:0000313" key="2">
    <source>
        <dbReference type="Proteomes" id="UP000030744"/>
    </source>
</evidence>
<dbReference type="GeneID" id="60403885"/>
<dbReference type="VEuPathDB" id="ToxoDB:EMH_0024900"/>
<accession>U6KKI7</accession>
<dbReference type="AlphaFoldDB" id="U6KKI7"/>
<gene>
    <name evidence="1" type="ORF">EMH_0024900</name>
</gene>
<dbReference type="Proteomes" id="UP000030744">
    <property type="component" value="Unassembled WGS sequence"/>
</dbReference>